<dbReference type="eggNOG" id="ENOG502ZBU7">
    <property type="taxonomic scope" value="Bacteria"/>
</dbReference>
<dbReference type="HOGENOM" id="CLU_035969_1_1_11"/>
<sequence length="260" mass="27354">MRHNRRVTATPTREHADEQSPNPVLASVVELARAAAQQEAGDEPVGAHAGILAEDEASVTHLFDAAHPGYDGWRWAVTIATVAPEEPVTVSEVVLLPGPQSLVAPDWVPWGERVRAGDLGVGDLLPTAPDDTRLAPGYLASDDPAVEEVAREVGLGRVRVLSRFGRQDSAKRWEGGEFGPRSDMARSAPANCGTCGFYQQIAGSLGAAFGVCANEIAPADGHVVNVGYGCGAHSEAEVDTGSQVPVAELVYDDSELEIES</sequence>
<accession>W5VYH0</accession>
<keyword evidence="3" id="KW-1185">Reference proteome</keyword>
<evidence type="ECO:0000313" key="3">
    <source>
        <dbReference type="Proteomes" id="UP000019225"/>
    </source>
</evidence>
<proteinExistence type="predicted"/>
<name>W5VYH0_9PSEU</name>
<dbReference type="PATRIC" id="fig|1449976.3.peg.591"/>
<dbReference type="InterPro" id="IPR021391">
    <property type="entry name" value="DUF3027"/>
</dbReference>
<protein>
    <recommendedName>
        <fullName evidence="4">DUF3027 domain-containing protein</fullName>
    </recommendedName>
</protein>
<dbReference type="Pfam" id="PF11228">
    <property type="entry name" value="DUF3027"/>
    <property type="match status" value="1"/>
</dbReference>
<gene>
    <name evidence="2" type="ORF">KALB_582</name>
</gene>
<evidence type="ECO:0008006" key="4">
    <source>
        <dbReference type="Google" id="ProtNLM"/>
    </source>
</evidence>
<dbReference type="EMBL" id="CP007155">
    <property type="protein sequence ID" value="AHH93958.1"/>
    <property type="molecule type" value="Genomic_DNA"/>
</dbReference>
<reference evidence="2 3" key="1">
    <citation type="journal article" date="2014" name="BMC Genomics">
        <title>Complete genome sequence of producer of the glycopeptide antibiotic Aculeximycin Kutzneria albida DSM 43870T, a representative of minor genus of Pseudonocardiaceae.</title>
        <authorList>
            <person name="Rebets Y."/>
            <person name="Tokovenko B."/>
            <person name="Lushchyk I."/>
            <person name="Ruckert C."/>
            <person name="Zaburannyi N."/>
            <person name="Bechthold A."/>
            <person name="Kalinowski J."/>
            <person name="Luzhetskyy A."/>
        </authorList>
    </citation>
    <scope>NUCLEOTIDE SEQUENCE [LARGE SCALE GENOMIC DNA]</scope>
    <source>
        <strain evidence="2">DSM 43870</strain>
    </source>
</reference>
<dbReference type="AlphaFoldDB" id="W5VYH0"/>
<evidence type="ECO:0000256" key="1">
    <source>
        <dbReference type="SAM" id="MobiDB-lite"/>
    </source>
</evidence>
<dbReference type="OrthoDB" id="3210158at2"/>
<feature type="region of interest" description="Disordered" evidence="1">
    <location>
        <begin position="1"/>
        <end position="23"/>
    </location>
</feature>
<dbReference type="KEGG" id="kal:KALB_582"/>
<dbReference type="Proteomes" id="UP000019225">
    <property type="component" value="Chromosome"/>
</dbReference>
<evidence type="ECO:0000313" key="2">
    <source>
        <dbReference type="EMBL" id="AHH93958.1"/>
    </source>
</evidence>
<dbReference type="STRING" id="1449976.KALB_582"/>
<organism evidence="2 3">
    <name type="scientific">Kutzneria albida DSM 43870</name>
    <dbReference type="NCBI Taxonomy" id="1449976"/>
    <lineage>
        <taxon>Bacteria</taxon>
        <taxon>Bacillati</taxon>
        <taxon>Actinomycetota</taxon>
        <taxon>Actinomycetes</taxon>
        <taxon>Pseudonocardiales</taxon>
        <taxon>Pseudonocardiaceae</taxon>
        <taxon>Kutzneria</taxon>
    </lineage>
</organism>